<evidence type="ECO:0000256" key="3">
    <source>
        <dbReference type="SAM" id="Phobius"/>
    </source>
</evidence>
<keyword evidence="5" id="KW-1185">Reference proteome</keyword>
<feature type="non-terminal residue" evidence="4">
    <location>
        <position position="163"/>
    </location>
</feature>
<dbReference type="Gene3D" id="3.30.379.10">
    <property type="entry name" value="Chitobiase/beta-hexosaminidase domain 2-like"/>
    <property type="match status" value="1"/>
</dbReference>
<feature type="region of interest" description="Disordered" evidence="2">
    <location>
        <begin position="142"/>
        <end position="163"/>
    </location>
</feature>
<gene>
    <name evidence="4" type="ORF">MNOR_LOCUS20716</name>
</gene>
<proteinExistence type="predicted"/>
<accession>A0AAV2R725</accession>
<evidence type="ECO:0000313" key="5">
    <source>
        <dbReference type="Proteomes" id="UP001497623"/>
    </source>
</evidence>
<feature type="non-terminal residue" evidence="4">
    <location>
        <position position="1"/>
    </location>
</feature>
<dbReference type="InterPro" id="IPR029018">
    <property type="entry name" value="Hex-like_dom2"/>
</dbReference>
<evidence type="ECO:0000313" key="4">
    <source>
        <dbReference type="EMBL" id="CAL4115686.1"/>
    </source>
</evidence>
<dbReference type="GO" id="GO:0016787">
    <property type="term" value="F:hydrolase activity"/>
    <property type="evidence" value="ECO:0007669"/>
    <property type="project" value="UniProtKB-KW"/>
</dbReference>
<sequence>FFLPPEQEEVLGLVIMKVLVGLVSLVAAVAAVEPYFRMPSPYTYSCIEEKCIREQFNRPTEQRQQQDQQKYTTLSECSLVCGQYGSMWPKPRGDVTLARETTPFLPQNIRFTKVSANNPQVEEMLQEQAHYFQRNLHFMHPDYRQREKGPFTEYQEEQYRNPN</sequence>
<keyword evidence="1" id="KW-0378">Hydrolase</keyword>
<comment type="caution">
    <text evidence="4">The sequence shown here is derived from an EMBL/GenBank/DDBJ whole genome shotgun (WGS) entry which is preliminary data.</text>
</comment>
<name>A0AAV2R725_MEGNR</name>
<reference evidence="4 5" key="1">
    <citation type="submission" date="2024-05" db="EMBL/GenBank/DDBJ databases">
        <authorList>
            <person name="Wallberg A."/>
        </authorList>
    </citation>
    <scope>NUCLEOTIDE SEQUENCE [LARGE SCALE GENOMIC DNA]</scope>
</reference>
<keyword evidence="3" id="KW-1133">Transmembrane helix</keyword>
<keyword evidence="3" id="KW-0812">Transmembrane</keyword>
<dbReference type="EMBL" id="CAXKWB010016188">
    <property type="protein sequence ID" value="CAL4115686.1"/>
    <property type="molecule type" value="Genomic_DNA"/>
</dbReference>
<organism evidence="4 5">
    <name type="scientific">Meganyctiphanes norvegica</name>
    <name type="common">Northern krill</name>
    <name type="synonym">Thysanopoda norvegica</name>
    <dbReference type="NCBI Taxonomy" id="48144"/>
    <lineage>
        <taxon>Eukaryota</taxon>
        <taxon>Metazoa</taxon>
        <taxon>Ecdysozoa</taxon>
        <taxon>Arthropoda</taxon>
        <taxon>Crustacea</taxon>
        <taxon>Multicrustacea</taxon>
        <taxon>Malacostraca</taxon>
        <taxon>Eumalacostraca</taxon>
        <taxon>Eucarida</taxon>
        <taxon>Euphausiacea</taxon>
        <taxon>Euphausiidae</taxon>
        <taxon>Meganyctiphanes</taxon>
    </lineage>
</organism>
<evidence type="ECO:0000256" key="2">
    <source>
        <dbReference type="SAM" id="MobiDB-lite"/>
    </source>
</evidence>
<dbReference type="AlphaFoldDB" id="A0AAV2R725"/>
<protein>
    <submittedName>
        <fullName evidence="4">Uncharacterized protein</fullName>
    </submittedName>
</protein>
<keyword evidence="3" id="KW-0472">Membrane</keyword>
<dbReference type="Proteomes" id="UP001497623">
    <property type="component" value="Unassembled WGS sequence"/>
</dbReference>
<feature type="transmembrane region" description="Helical" evidence="3">
    <location>
        <begin position="12"/>
        <end position="32"/>
    </location>
</feature>
<evidence type="ECO:0000256" key="1">
    <source>
        <dbReference type="ARBA" id="ARBA00022801"/>
    </source>
</evidence>